<feature type="compositionally biased region" description="Low complexity" evidence="1">
    <location>
        <begin position="1130"/>
        <end position="1140"/>
    </location>
</feature>
<feature type="region of interest" description="Disordered" evidence="1">
    <location>
        <begin position="233"/>
        <end position="256"/>
    </location>
</feature>
<comment type="caution">
    <text evidence="2">The sequence shown here is derived from an EMBL/GenBank/DDBJ whole genome shotgun (WGS) entry which is preliminary data.</text>
</comment>
<reference evidence="2 3" key="1">
    <citation type="submission" date="2017-07" db="EMBL/GenBank/DDBJ databases">
        <title>Genome sequence of the Sordaria macrospora wild type strain R19027.</title>
        <authorList>
            <person name="Nowrousian M."/>
            <person name="Teichert I."/>
            <person name="Kueck U."/>
        </authorList>
    </citation>
    <scope>NUCLEOTIDE SEQUENCE [LARGE SCALE GENOMIC DNA]</scope>
    <source>
        <strain evidence="2 3">R19027</strain>
        <tissue evidence="2">Mycelium</tissue>
    </source>
</reference>
<dbReference type="EMBL" id="NMPR01000038">
    <property type="protein sequence ID" value="KAA8633364.1"/>
    <property type="molecule type" value="Genomic_DNA"/>
</dbReference>
<feature type="compositionally biased region" description="Acidic residues" evidence="1">
    <location>
        <begin position="175"/>
        <end position="198"/>
    </location>
</feature>
<feature type="region of interest" description="Disordered" evidence="1">
    <location>
        <begin position="1128"/>
        <end position="1155"/>
    </location>
</feature>
<feature type="region of interest" description="Disordered" evidence="1">
    <location>
        <begin position="269"/>
        <end position="433"/>
    </location>
</feature>
<feature type="region of interest" description="Disordered" evidence="1">
    <location>
        <begin position="175"/>
        <end position="199"/>
    </location>
</feature>
<feature type="compositionally biased region" description="Polar residues" evidence="1">
    <location>
        <begin position="378"/>
        <end position="390"/>
    </location>
</feature>
<dbReference type="Proteomes" id="UP000433876">
    <property type="component" value="Unassembled WGS sequence"/>
</dbReference>
<accession>A0A8S8ZRH8</accession>
<protein>
    <submittedName>
        <fullName evidence="2">Uncharacterized protein</fullName>
    </submittedName>
</protein>
<evidence type="ECO:0000256" key="1">
    <source>
        <dbReference type="SAM" id="MobiDB-lite"/>
    </source>
</evidence>
<dbReference type="AlphaFoldDB" id="A0A8S8ZRH8"/>
<name>A0A8S8ZRH8_SORMA</name>
<dbReference type="VEuPathDB" id="FungiDB:SMAC_04820"/>
<dbReference type="OMA" id="FIQCMER"/>
<sequence>MTPQTSHCCRLLQLSRTPRIPSIPRSPLPTGPPCLIASAPEFPHLASFVQTTRRTVGSVPGPLEARRRLGKRNLADLNAIQCPPTPPPWAFPYPVDLSQWKWEPPSSASAQHVAFDHMAIASGNSATADLCDDNADFFVSGWTAHQDLRQSKNEPITPQFLEQCAIQEGIEDFEDTQNSAEDEDDGPWSAQEETESFEDTQYSIQHEIPFEGWPSQENPEAPIVRVANNSHSKTKSDIFGETGDFTWDPKAQDTNTLEHSDYQIITPDWPAEEAPEDTQHSTRQKKPWEKGSLPGAVDSSFAVDLETATSTPDWLAEDEPEWSAEDELEGPDKTEYSAPQDIPWGEEPLHGAVDSPFAVDLGTATSTTTPGVFDDSGFFTTVPESETGPKNQKPKDNWISTEDFMEQWSSLEPPEEAEPTKAEDTDPSAVKLPSWFQDPEKINIKSLARDRRDDLQSFSDALAQTMPDEFENMERDVELETLGIEAVPEEEAEEEILEEVSDTPSAQYLSLREDVERLHAAFTEPLAIFAEMFSPICAKLQQNITLGEISAVELRAISHELIRTIQERWGEDEELMQTHYQALYNMTQAQLAVFLKAIVDGVRSSEILNPDAIEPAFWRQFFEWMSKLELGNELYFLFYWGMRTVSQPGIKKGMEGILAVLERILVGWAAQPPGTTDLGEGAAGGQLSQADKAKLGVDEKDVDESDFDNNDLEEVNFHEVEEDKEIDPNQDLYLEWPPPDPHSISCVDSVLFALNVRSRQENPQRNSLHVRWVSAALEAVSPHKFSILFDAATELVLQLGSSPEGLGSPVVYNWLSVLAQMDGVNTQLLCDALDAFKTVPQSLEHLGNFHMCSLMLFHWASRDRLKRRFLTARVYRHKHEAHQVGFDNSQLACLALAIYESEPVFNHAALYTSMFHILRSFSRVHHLPRALKKFAKRGFINRTLLEDLAYLCDDHKVALKMRRIWEAYSWKKKPIGPVWREKMERRINSKLPPKMDDGDKNASFSTHVYLKYAKAIIADPTIKIGTIWKVLDIPRFEEAFDPGALTTEEQRRRMNLHGNLGDRRAAVVAQIAPLFASVEHLSDRQKYRLMQQSISYLEEVEAIKAARGMGGLTDHDIQSTVQHTLDSSKDSFSSFSDSESGGVADPDQIHQPNPWNQGLSADVLMALYKVVTKDLVMGRPGRETRLKYFIQCMERHYGPEVARATRQKLVDWRTKLYERDKPDSYQVRRRRELRQGLHH</sequence>
<organism evidence="2 3">
    <name type="scientific">Sordaria macrospora</name>
    <dbReference type="NCBI Taxonomy" id="5147"/>
    <lineage>
        <taxon>Eukaryota</taxon>
        <taxon>Fungi</taxon>
        <taxon>Dikarya</taxon>
        <taxon>Ascomycota</taxon>
        <taxon>Pezizomycotina</taxon>
        <taxon>Sordariomycetes</taxon>
        <taxon>Sordariomycetidae</taxon>
        <taxon>Sordariales</taxon>
        <taxon>Sordariaceae</taxon>
        <taxon>Sordaria</taxon>
    </lineage>
</organism>
<proteinExistence type="predicted"/>
<evidence type="ECO:0000313" key="3">
    <source>
        <dbReference type="Proteomes" id="UP000433876"/>
    </source>
</evidence>
<gene>
    <name evidence="2" type="ORF">SMACR_04820</name>
</gene>
<evidence type="ECO:0000313" key="2">
    <source>
        <dbReference type="EMBL" id="KAA8633364.1"/>
    </source>
</evidence>
<feature type="compositionally biased region" description="Acidic residues" evidence="1">
    <location>
        <begin position="315"/>
        <end position="329"/>
    </location>
</feature>